<sequence length="230" mass="26243">MAKGCRHKCQKLGLIKRKPDGVGRISNLPDDIICHILSFLSTTEVVATSILSTRWKSLWTLVPTLDFEDDWRCFSRTSFVNVVGNVLTFAGLEYPELISLVHLKLHLSIMDSNFLIQLLLAKCSNLEVLDIAKEVDTANYTIPGCLFSRLTVFKFREFKCSEEELEFIGYILENGRVLRTLMIQMVHWLRPKKISRAVSKLCALPKSSKDYLTSYQILDRCVDPSGIYGF</sequence>
<comment type="caution">
    <text evidence="2">The sequence shown here is derived from an EMBL/GenBank/DDBJ whole genome shotgun (WGS) entry which is preliminary data.</text>
</comment>
<dbReference type="EMBL" id="JAYKXN010000007">
    <property type="protein sequence ID" value="KAK7272525.1"/>
    <property type="molecule type" value="Genomic_DNA"/>
</dbReference>
<dbReference type="SMART" id="SM00579">
    <property type="entry name" value="FBD"/>
    <property type="match status" value="1"/>
</dbReference>
<dbReference type="PANTHER" id="PTHR31900:SF30">
    <property type="entry name" value="SUPERFAMILY PROTEIN, PUTATIVE-RELATED"/>
    <property type="match status" value="1"/>
</dbReference>
<dbReference type="Proteomes" id="UP001359559">
    <property type="component" value="Unassembled WGS sequence"/>
</dbReference>
<dbReference type="SMART" id="SM00256">
    <property type="entry name" value="FBOX"/>
    <property type="match status" value="1"/>
</dbReference>
<dbReference type="PANTHER" id="PTHR31900">
    <property type="entry name" value="F-BOX/RNI SUPERFAMILY PROTEIN-RELATED"/>
    <property type="match status" value="1"/>
</dbReference>
<accession>A0AAN9FBV9</accession>
<dbReference type="Pfam" id="PF08387">
    <property type="entry name" value="FBD"/>
    <property type="match status" value="1"/>
</dbReference>
<proteinExistence type="predicted"/>
<evidence type="ECO:0000313" key="3">
    <source>
        <dbReference type="Proteomes" id="UP001359559"/>
    </source>
</evidence>
<dbReference type="InterPro" id="IPR001810">
    <property type="entry name" value="F-box_dom"/>
</dbReference>
<protein>
    <recommendedName>
        <fullName evidence="1">F-box domain-containing protein</fullName>
    </recommendedName>
</protein>
<evidence type="ECO:0000313" key="2">
    <source>
        <dbReference type="EMBL" id="KAK7272525.1"/>
    </source>
</evidence>
<keyword evidence="3" id="KW-1185">Reference proteome</keyword>
<dbReference type="PROSITE" id="PS50181">
    <property type="entry name" value="FBOX"/>
    <property type="match status" value="1"/>
</dbReference>
<dbReference type="SUPFAM" id="SSF81383">
    <property type="entry name" value="F-box domain"/>
    <property type="match status" value="1"/>
</dbReference>
<name>A0AAN9FBV9_CLITE</name>
<evidence type="ECO:0000259" key="1">
    <source>
        <dbReference type="PROSITE" id="PS50181"/>
    </source>
</evidence>
<dbReference type="InterPro" id="IPR036047">
    <property type="entry name" value="F-box-like_dom_sf"/>
</dbReference>
<dbReference type="AlphaFoldDB" id="A0AAN9FBV9"/>
<dbReference type="CDD" id="cd22160">
    <property type="entry name" value="F-box_AtFBL13-like"/>
    <property type="match status" value="1"/>
</dbReference>
<dbReference type="InterPro" id="IPR006566">
    <property type="entry name" value="FBD"/>
</dbReference>
<dbReference type="InterPro" id="IPR032675">
    <property type="entry name" value="LRR_dom_sf"/>
</dbReference>
<gene>
    <name evidence="2" type="ORF">RJT34_29178</name>
</gene>
<organism evidence="2 3">
    <name type="scientific">Clitoria ternatea</name>
    <name type="common">Butterfly pea</name>
    <dbReference type="NCBI Taxonomy" id="43366"/>
    <lineage>
        <taxon>Eukaryota</taxon>
        <taxon>Viridiplantae</taxon>
        <taxon>Streptophyta</taxon>
        <taxon>Embryophyta</taxon>
        <taxon>Tracheophyta</taxon>
        <taxon>Spermatophyta</taxon>
        <taxon>Magnoliopsida</taxon>
        <taxon>eudicotyledons</taxon>
        <taxon>Gunneridae</taxon>
        <taxon>Pentapetalae</taxon>
        <taxon>rosids</taxon>
        <taxon>fabids</taxon>
        <taxon>Fabales</taxon>
        <taxon>Fabaceae</taxon>
        <taxon>Papilionoideae</taxon>
        <taxon>50 kb inversion clade</taxon>
        <taxon>NPAAA clade</taxon>
        <taxon>indigoferoid/millettioid clade</taxon>
        <taxon>Phaseoleae</taxon>
        <taxon>Clitoria</taxon>
    </lineage>
</organism>
<feature type="domain" description="F-box" evidence="1">
    <location>
        <begin position="22"/>
        <end position="74"/>
    </location>
</feature>
<dbReference type="InterPro" id="IPR053781">
    <property type="entry name" value="F-box_AtFBL13-like"/>
</dbReference>
<dbReference type="Pfam" id="PF00646">
    <property type="entry name" value="F-box"/>
    <property type="match status" value="1"/>
</dbReference>
<reference evidence="2 3" key="1">
    <citation type="submission" date="2024-01" db="EMBL/GenBank/DDBJ databases">
        <title>The genomes of 5 underutilized Papilionoideae crops provide insights into root nodulation and disease resistance.</title>
        <authorList>
            <person name="Yuan L."/>
        </authorList>
    </citation>
    <scope>NUCLEOTIDE SEQUENCE [LARGE SCALE GENOMIC DNA]</scope>
    <source>
        <strain evidence="2">LY-2023</strain>
        <tissue evidence="2">Leaf</tissue>
    </source>
</reference>
<dbReference type="InterPro" id="IPR050232">
    <property type="entry name" value="FBL13/AtMIF1-like"/>
</dbReference>
<dbReference type="Gene3D" id="3.80.10.10">
    <property type="entry name" value="Ribonuclease Inhibitor"/>
    <property type="match status" value="1"/>
</dbReference>